<evidence type="ECO:0000256" key="3">
    <source>
        <dbReference type="ARBA" id="ARBA00022552"/>
    </source>
</evidence>
<dbReference type="Proteomes" id="UP000199029">
    <property type="component" value="Unassembled WGS sequence"/>
</dbReference>
<feature type="active site" evidence="9">
    <location>
        <position position="153"/>
    </location>
</feature>
<comment type="catalytic activity">
    <reaction evidence="1 9">
        <text>Endonucleolytic cleavage to 5'-phosphomonoester.</text>
        <dbReference type="EC" id="3.1.26.3"/>
    </reaction>
</comment>
<evidence type="ECO:0000256" key="7">
    <source>
        <dbReference type="ARBA" id="ARBA00022801"/>
    </source>
</evidence>
<feature type="binding site" evidence="9">
    <location>
        <position position="79"/>
    </location>
    <ligand>
        <name>Mg(2+)</name>
        <dbReference type="ChEBI" id="CHEBI:18420"/>
    </ligand>
</feature>
<comment type="similarity">
    <text evidence="2">Belongs to the ribonuclease III family.</text>
</comment>
<evidence type="ECO:0000259" key="10">
    <source>
        <dbReference type="PROSITE" id="PS50137"/>
    </source>
</evidence>
<dbReference type="SMART" id="SM00535">
    <property type="entry name" value="RIBOc"/>
    <property type="match status" value="1"/>
</dbReference>
<comment type="subcellular location">
    <subcellularLocation>
        <location evidence="9">Cytoplasm</location>
    </subcellularLocation>
</comment>
<protein>
    <recommendedName>
        <fullName evidence="9">Ribonuclease 3</fullName>
        <ecNumber evidence="9">3.1.26.3</ecNumber>
    </recommendedName>
    <alternativeName>
        <fullName evidence="9">Ribonuclease III</fullName>
        <shortName evidence="9">RNase III</shortName>
    </alternativeName>
</protein>
<dbReference type="InterPro" id="IPR036389">
    <property type="entry name" value="RNase_III_sf"/>
</dbReference>
<dbReference type="GO" id="GO:0008033">
    <property type="term" value="P:tRNA processing"/>
    <property type="evidence" value="ECO:0007669"/>
    <property type="project" value="UniProtKB-KW"/>
</dbReference>
<dbReference type="GO" id="GO:0005737">
    <property type="term" value="C:cytoplasm"/>
    <property type="evidence" value="ECO:0007669"/>
    <property type="project" value="UniProtKB-SubCell"/>
</dbReference>
<evidence type="ECO:0000256" key="6">
    <source>
        <dbReference type="ARBA" id="ARBA00022759"/>
    </source>
</evidence>
<comment type="subunit">
    <text evidence="9">Homodimer.</text>
</comment>
<dbReference type="InterPro" id="IPR014720">
    <property type="entry name" value="dsRBD_dom"/>
</dbReference>
<dbReference type="OrthoDB" id="9805026at2"/>
<evidence type="ECO:0000256" key="1">
    <source>
        <dbReference type="ARBA" id="ARBA00000109"/>
    </source>
</evidence>
<dbReference type="FunFam" id="1.10.1520.10:FF:000001">
    <property type="entry name" value="Ribonuclease 3"/>
    <property type="match status" value="1"/>
</dbReference>
<dbReference type="PANTHER" id="PTHR11207:SF0">
    <property type="entry name" value="RIBONUCLEASE 3"/>
    <property type="match status" value="1"/>
</dbReference>
<dbReference type="GO" id="GO:0006364">
    <property type="term" value="P:rRNA processing"/>
    <property type="evidence" value="ECO:0007669"/>
    <property type="project" value="UniProtKB-UniRule"/>
</dbReference>
<dbReference type="HAMAP" id="MF_00104">
    <property type="entry name" value="RNase_III"/>
    <property type="match status" value="1"/>
</dbReference>
<keyword evidence="9" id="KW-0699">rRNA-binding</keyword>
<dbReference type="SUPFAM" id="SSF69065">
    <property type="entry name" value="RNase III domain-like"/>
    <property type="match status" value="1"/>
</dbReference>
<evidence type="ECO:0000256" key="5">
    <source>
        <dbReference type="ARBA" id="ARBA00022722"/>
    </source>
</evidence>
<keyword evidence="5 9" id="KW-0540">Nuclease</keyword>
<dbReference type="InterPro" id="IPR011907">
    <property type="entry name" value="RNase_III"/>
</dbReference>
<evidence type="ECO:0000256" key="2">
    <source>
        <dbReference type="ARBA" id="ARBA00010183"/>
    </source>
</evidence>
<dbReference type="AlphaFoldDB" id="A0A1I5ZXQ3"/>
<feature type="domain" description="DRBM" evidence="10">
    <location>
        <begin position="192"/>
        <end position="260"/>
    </location>
</feature>
<evidence type="ECO:0000256" key="4">
    <source>
        <dbReference type="ARBA" id="ARBA00022664"/>
    </source>
</evidence>
<dbReference type="STRING" id="1227077.SAMN04515668_3291"/>
<evidence type="ECO:0000313" key="12">
    <source>
        <dbReference type="EMBL" id="SFQ61175.1"/>
    </source>
</evidence>
<dbReference type="GO" id="GO:0006397">
    <property type="term" value="P:mRNA processing"/>
    <property type="evidence" value="ECO:0007669"/>
    <property type="project" value="UniProtKB-UniRule"/>
</dbReference>
<feature type="binding site" evidence="9">
    <location>
        <position position="153"/>
    </location>
    <ligand>
        <name>Mg(2+)</name>
        <dbReference type="ChEBI" id="CHEBI:18420"/>
    </ligand>
</feature>
<dbReference type="GO" id="GO:0003725">
    <property type="term" value="F:double-stranded RNA binding"/>
    <property type="evidence" value="ECO:0007669"/>
    <property type="project" value="TreeGrafter"/>
</dbReference>
<dbReference type="CDD" id="cd00593">
    <property type="entry name" value="RIBOc"/>
    <property type="match status" value="1"/>
</dbReference>
<dbReference type="GO" id="GO:0046872">
    <property type="term" value="F:metal ion binding"/>
    <property type="evidence" value="ECO:0007669"/>
    <property type="project" value="UniProtKB-KW"/>
</dbReference>
<gene>
    <name evidence="9" type="primary">rnc</name>
    <name evidence="12" type="ORF">SAMN04515668_3291</name>
</gene>
<dbReference type="Gene3D" id="3.30.160.20">
    <property type="match status" value="1"/>
</dbReference>
<organism evidence="12 13">
    <name type="scientific">Hymenobacter arizonensis</name>
    <name type="common">Siccationidurans arizonensis</name>
    <dbReference type="NCBI Taxonomy" id="1227077"/>
    <lineage>
        <taxon>Bacteria</taxon>
        <taxon>Pseudomonadati</taxon>
        <taxon>Bacteroidota</taxon>
        <taxon>Cytophagia</taxon>
        <taxon>Cytophagales</taxon>
        <taxon>Hymenobacteraceae</taxon>
        <taxon>Hymenobacter</taxon>
    </lineage>
</organism>
<dbReference type="PROSITE" id="PS50142">
    <property type="entry name" value="RNASE_3_2"/>
    <property type="match status" value="1"/>
</dbReference>
<keyword evidence="9" id="KW-0460">Magnesium</keyword>
<keyword evidence="6 9" id="KW-0255">Endonuclease</keyword>
<keyword evidence="9" id="KW-0479">Metal-binding</keyword>
<dbReference type="Pfam" id="PF00035">
    <property type="entry name" value="dsrm"/>
    <property type="match status" value="1"/>
</dbReference>
<reference evidence="13" key="1">
    <citation type="submission" date="2016-10" db="EMBL/GenBank/DDBJ databases">
        <authorList>
            <person name="Varghese N."/>
            <person name="Submissions S."/>
        </authorList>
    </citation>
    <scope>NUCLEOTIDE SEQUENCE [LARGE SCALE GENOMIC DNA]</scope>
    <source>
        <strain evidence="13">OR362-8,ATCC BAA-1266,JCM 13504</strain>
    </source>
</reference>
<dbReference type="Gene3D" id="1.10.1520.10">
    <property type="entry name" value="Ribonuclease III domain"/>
    <property type="match status" value="1"/>
</dbReference>
<dbReference type="PROSITE" id="PS00517">
    <property type="entry name" value="RNASE_3_1"/>
    <property type="match status" value="1"/>
</dbReference>
<comment type="cofactor">
    <cofactor evidence="9">
        <name>Mg(2+)</name>
        <dbReference type="ChEBI" id="CHEBI:18420"/>
    </cofactor>
</comment>
<proteinExistence type="inferred from homology"/>
<dbReference type="GO" id="GO:0019843">
    <property type="term" value="F:rRNA binding"/>
    <property type="evidence" value="ECO:0007669"/>
    <property type="project" value="UniProtKB-KW"/>
</dbReference>
<dbReference type="GO" id="GO:0010468">
    <property type="term" value="P:regulation of gene expression"/>
    <property type="evidence" value="ECO:0007669"/>
    <property type="project" value="TreeGrafter"/>
</dbReference>
<dbReference type="EMBL" id="FOXS01000004">
    <property type="protein sequence ID" value="SFQ61175.1"/>
    <property type="molecule type" value="Genomic_DNA"/>
</dbReference>
<comment type="function">
    <text evidence="9">Digests double-stranded RNA. Involved in the processing of primary rRNA transcript to yield the immediate precursors to the large and small rRNAs (23S and 16S). Processes some mRNAs, and tRNAs when they are encoded in the rRNA operon. Processes pre-crRNA and tracrRNA of type II CRISPR loci if present in the organism.</text>
</comment>
<feature type="binding site" evidence="9">
    <location>
        <position position="150"/>
    </location>
    <ligand>
        <name>Mg(2+)</name>
        <dbReference type="ChEBI" id="CHEBI:18420"/>
    </ligand>
</feature>
<feature type="domain" description="RNase III" evidence="11">
    <location>
        <begin position="44"/>
        <end position="164"/>
    </location>
</feature>
<sequence length="261" mass="28868">MTFLLVGYQINNQLRISSFVLLGFVSRFFGSDKAFRQAVSTVTGLTPTNVKLYRLAFTHSSAVRQQPSMGRHQTNERLEFLGDAVLGTVVAEYLFKKYPYEQEGFLTEMRSRIVNRESLNNIALKLGLDQLVQLDAGQGRAARSRSVNGNALEALVGAVYLDLGYKAARKFVLTRMVKGFVDVHTLTTTTANFKSKLVEWAQRQGKTLRYDITGEARPGGMMEFTATVLLDEEVVATGMGLSKKQAEQLAADRALQALGVS</sequence>
<dbReference type="CDD" id="cd10845">
    <property type="entry name" value="DSRM_RNAse_III_family"/>
    <property type="match status" value="1"/>
</dbReference>
<keyword evidence="9" id="KW-0963">Cytoplasm</keyword>
<dbReference type="Pfam" id="PF14622">
    <property type="entry name" value="Ribonucleas_3_3"/>
    <property type="match status" value="1"/>
</dbReference>
<name>A0A1I5ZXQ3_HYMAR</name>
<evidence type="ECO:0000313" key="13">
    <source>
        <dbReference type="Proteomes" id="UP000199029"/>
    </source>
</evidence>
<evidence type="ECO:0000259" key="11">
    <source>
        <dbReference type="PROSITE" id="PS50142"/>
    </source>
</evidence>
<dbReference type="PROSITE" id="PS50137">
    <property type="entry name" value="DS_RBD"/>
    <property type="match status" value="1"/>
</dbReference>
<dbReference type="SMART" id="SM00358">
    <property type="entry name" value="DSRM"/>
    <property type="match status" value="1"/>
</dbReference>
<keyword evidence="3 9" id="KW-0698">rRNA processing</keyword>
<keyword evidence="13" id="KW-1185">Reference proteome</keyword>
<keyword evidence="4 9" id="KW-0507">mRNA processing</keyword>
<keyword evidence="9" id="KW-0819">tRNA processing</keyword>
<feature type="active site" evidence="9">
    <location>
        <position position="83"/>
    </location>
</feature>
<keyword evidence="8 9" id="KW-0694">RNA-binding</keyword>
<dbReference type="EC" id="3.1.26.3" evidence="9"/>
<evidence type="ECO:0000256" key="8">
    <source>
        <dbReference type="ARBA" id="ARBA00022884"/>
    </source>
</evidence>
<dbReference type="InterPro" id="IPR000999">
    <property type="entry name" value="RNase_III_dom"/>
</dbReference>
<evidence type="ECO:0000256" key="9">
    <source>
        <dbReference type="HAMAP-Rule" id="MF_00104"/>
    </source>
</evidence>
<dbReference type="PANTHER" id="PTHR11207">
    <property type="entry name" value="RIBONUCLEASE III"/>
    <property type="match status" value="1"/>
</dbReference>
<dbReference type="SUPFAM" id="SSF54768">
    <property type="entry name" value="dsRNA-binding domain-like"/>
    <property type="match status" value="1"/>
</dbReference>
<dbReference type="GO" id="GO:0004525">
    <property type="term" value="F:ribonuclease III activity"/>
    <property type="evidence" value="ECO:0007669"/>
    <property type="project" value="UniProtKB-UniRule"/>
</dbReference>
<accession>A0A1I5ZXQ3</accession>
<keyword evidence="7 9" id="KW-0378">Hydrolase</keyword>
<dbReference type="NCBIfam" id="TIGR02191">
    <property type="entry name" value="RNaseIII"/>
    <property type="match status" value="1"/>
</dbReference>